<dbReference type="Pfam" id="PF09335">
    <property type="entry name" value="VTT_dom"/>
    <property type="match status" value="1"/>
</dbReference>
<evidence type="ECO:0000313" key="5">
    <source>
        <dbReference type="Proteomes" id="UP000014923"/>
    </source>
</evidence>
<dbReference type="AlphaFoldDB" id="R7RMY7"/>
<name>R7RMY7_9CLOT</name>
<feature type="domain" description="Phosphatidic acid phosphatase type 2/haloperoxidase" evidence="3">
    <location>
        <begin position="305"/>
        <end position="415"/>
    </location>
</feature>
<feature type="transmembrane region" description="Helical" evidence="2">
    <location>
        <begin position="376"/>
        <end position="394"/>
    </location>
</feature>
<keyword evidence="5" id="KW-1185">Reference proteome</keyword>
<dbReference type="SUPFAM" id="SSF48317">
    <property type="entry name" value="Acid phosphatase/Vanadium-dependent haloperoxidase"/>
    <property type="match status" value="1"/>
</dbReference>
<accession>R7RMY7</accession>
<dbReference type="InterPro" id="IPR051311">
    <property type="entry name" value="DedA_domain"/>
</dbReference>
<dbReference type="InterPro" id="IPR000326">
    <property type="entry name" value="PAP2/HPO"/>
</dbReference>
<feature type="transmembrane region" description="Helical" evidence="2">
    <location>
        <begin position="272"/>
        <end position="297"/>
    </location>
</feature>
<feature type="transmembrane region" description="Helical" evidence="2">
    <location>
        <begin position="346"/>
        <end position="364"/>
    </location>
</feature>
<dbReference type="RefSeq" id="WP_018660540.1">
    <property type="nucleotide sequence ID" value="NZ_HF952018.1"/>
</dbReference>
<feature type="transmembrane region" description="Helical" evidence="2">
    <location>
        <begin position="400"/>
        <end position="418"/>
    </location>
</feature>
<comment type="caution">
    <text evidence="4">The sequence shown here is derived from an EMBL/GenBank/DDBJ whole genome shotgun (WGS) entry which is preliminary data.</text>
</comment>
<dbReference type="HOGENOM" id="CLU_660435_0_0_9"/>
<dbReference type="EMBL" id="CAVN010000087">
    <property type="protein sequence ID" value="CDF57414.1"/>
    <property type="molecule type" value="Genomic_DNA"/>
</dbReference>
<feature type="transmembrane region" description="Helical" evidence="2">
    <location>
        <begin position="12"/>
        <end position="31"/>
    </location>
</feature>
<sequence length="427" mass="49430">MQQILQHLVNIFQSYGILGLIVLAFAESSFFPIPPDVVLIPMCIMDKNMSLIYALSTTLSSVAGGVFGYYIGKRFGKPILKKLFKEDKIDKVGYYFDKYGGWSIVIAGFTPIPYKIFTIAAGVFNVNFITFVTASLIGRGMRFFLEGILIFYMGDSAKYFITNYFEYITIGVALLLIVFYGLFRYLKKKNLLKLNFAVYKNKIYSKLNYFHKKYRIVDQTAFYVYTSIVLSFFSLFVFLELTEDNFIHKDYSLDIYIIQLVLSIRNNVLTKIFKGITVLGNYEWIIAFTVLVMTLMIRNNRKKFSAFFGLNITLVWLFNELLKVLFKRPRPDLIYRLVDARGYSYPSGHAMISLTFALILVYYLNERDFKYNSIKFAVIILALIIGISRIYLGVHYFTDVLAGWSVAIIYSTTSILIYKNVLSKERE</sequence>
<feature type="transmembrane region" description="Helical" evidence="2">
    <location>
        <begin position="222"/>
        <end position="239"/>
    </location>
</feature>
<dbReference type="GO" id="GO:0005886">
    <property type="term" value="C:plasma membrane"/>
    <property type="evidence" value="ECO:0007669"/>
    <property type="project" value="TreeGrafter"/>
</dbReference>
<dbReference type="InterPro" id="IPR036938">
    <property type="entry name" value="PAP2/HPO_sf"/>
</dbReference>
<evidence type="ECO:0000259" key="3">
    <source>
        <dbReference type="SMART" id="SM00014"/>
    </source>
</evidence>
<dbReference type="PANTHER" id="PTHR42709">
    <property type="entry name" value="ALKALINE PHOSPHATASE LIKE PROTEIN"/>
    <property type="match status" value="1"/>
</dbReference>
<protein>
    <submittedName>
        <fullName evidence="4">FIG139438: lipoprotein B</fullName>
    </submittedName>
</protein>
<keyword evidence="2" id="KW-1133">Transmembrane helix</keyword>
<proteinExistence type="inferred from homology"/>
<dbReference type="Gene3D" id="1.20.144.10">
    <property type="entry name" value="Phosphatidic acid phosphatase type 2/haloperoxidase"/>
    <property type="match status" value="2"/>
</dbReference>
<evidence type="ECO:0000256" key="2">
    <source>
        <dbReference type="SAM" id="Phobius"/>
    </source>
</evidence>
<keyword evidence="2" id="KW-0472">Membrane</keyword>
<dbReference type="CDD" id="cd03392">
    <property type="entry name" value="PAP2_like_2"/>
    <property type="match status" value="1"/>
</dbReference>
<feature type="transmembrane region" description="Helical" evidence="2">
    <location>
        <begin position="304"/>
        <end position="326"/>
    </location>
</feature>
<feature type="transmembrane region" description="Helical" evidence="2">
    <location>
        <begin position="116"/>
        <end position="136"/>
    </location>
</feature>
<keyword evidence="2" id="KW-0812">Transmembrane</keyword>
<feature type="transmembrane region" description="Helical" evidence="2">
    <location>
        <begin position="167"/>
        <end position="186"/>
    </location>
</feature>
<dbReference type="Proteomes" id="UP000014923">
    <property type="component" value="Unassembled WGS sequence"/>
</dbReference>
<dbReference type="PANTHER" id="PTHR42709:SF11">
    <property type="entry name" value="DEDA FAMILY PROTEIN"/>
    <property type="match status" value="1"/>
</dbReference>
<reference evidence="4" key="1">
    <citation type="submission" date="2013-03" db="EMBL/GenBank/DDBJ databases">
        <title>Draft genome sequence of the hydrogen-ethanol-producing anaerobic alkalithermophilic Caloramator celere.</title>
        <authorList>
            <person name="Ciranna A."/>
            <person name="Larjo A."/>
            <person name="Kivisto A."/>
            <person name="Santala V."/>
            <person name="Roos C."/>
            <person name="Karp M."/>
        </authorList>
    </citation>
    <scope>NUCLEOTIDE SEQUENCE [LARGE SCALE GENOMIC DNA]</scope>
    <source>
        <strain evidence="4">DSM 8682</strain>
    </source>
</reference>
<evidence type="ECO:0000256" key="1">
    <source>
        <dbReference type="ARBA" id="ARBA00010792"/>
    </source>
</evidence>
<organism evidence="4 5">
    <name type="scientific">Thermobrachium celere DSM 8682</name>
    <dbReference type="NCBI Taxonomy" id="941824"/>
    <lineage>
        <taxon>Bacteria</taxon>
        <taxon>Bacillati</taxon>
        <taxon>Bacillota</taxon>
        <taxon>Clostridia</taxon>
        <taxon>Eubacteriales</taxon>
        <taxon>Clostridiaceae</taxon>
        <taxon>Thermobrachium</taxon>
    </lineage>
</organism>
<feature type="transmembrane region" description="Helical" evidence="2">
    <location>
        <begin position="51"/>
        <end position="71"/>
    </location>
</feature>
<dbReference type="SMART" id="SM00014">
    <property type="entry name" value="acidPPc"/>
    <property type="match status" value="1"/>
</dbReference>
<dbReference type="Pfam" id="PF01569">
    <property type="entry name" value="PAP2"/>
    <property type="match status" value="1"/>
</dbReference>
<dbReference type="InterPro" id="IPR032816">
    <property type="entry name" value="VTT_dom"/>
</dbReference>
<evidence type="ECO:0000313" key="4">
    <source>
        <dbReference type="EMBL" id="CDF57414.1"/>
    </source>
</evidence>
<dbReference type="eggNOG" id="COG0671">
    <property type="taxonomic scope" value="Bacteria"/>
</dbReference>
<keyword evidence="4" id="KW-0449">Lipoprotein</keyword>
<comment type="similarity">
    <text evidence="1">Belongs to the DedA family.</text>
</comment>
<dbReference type="eggNOG" id="COG1238">
    <property type="taxonomic scope" value="Bacteria"/>
</dbReference>
<gene>
    <name evidence="4" type="ORF">TCEL_01328</name>
</gene>